<feature type="domain" description="G" evidence="8">
    <location>
        <begin position="213"/>
        <end position="324"/>
    </location>
</feature>
<feature type="binding site" evidence="6">
    <location>
        <position position="20"/>
    </location>
    <ligand>
        <name>(6S)-5-formyl-5,6,7,8-tetrahydrofolate</name>
        <dbReference type="ChEBI" id="CHEBI:57457"/>
    </ligand>
</feature>
<dbReference type="PANTHER" id="PTHR42714">
    <property type="entry name" value="TRNA MODIFICATION GTPASE GTPBP3"/>
    <property type="match status" value="1"/>
</dbReference>
<evidence type="ECO:0000259" key="8">
    <source>
        <dbReference type="Pfam" id="PF01926"/>
    </source>
</evidence>
<dbReference type="HOGENOM" id="CLU_019624_4_1_6"/>
<evidence type="ECO:0000313" key="11">
    <source>
        <dbReference type="EMBL" id="EJP73113.1"/>
    </source>
</evidence>
<dbReference type="PANTHER" id="PTHR42714:SF2">
    <property type="entry name" value="TRNA MODIFICATION GTPASE GTPBP3, MITOCHONDRIAL"/>
    <property type="match status" value="1"/>
</dbReference>
<comment type="cofactor">
    <cofactor evidence="6">
        <name>K(+)</name>
        <dbReference type="ChEBI" id="CHEBI:29103"/>
    </cofactor>
    <text evidence="6">Binds 1 potassium ion per subunit.</text>
</comment>
<feature type="binding site" evidence="6">
    <location>
        <begin position="265"/>
        <end position="268"/>
    </location>
    <ligand>
        <name>GTP</name>
        <dbReference type="ChEBI" id="CHEBI:37565"/>
    </ligand>
</feature>
<dbReference type="SUPFAM" id="SSF52540">
    <property type="entry name" value="P-loop containing nucleoside triphosphate hydrolases"/>
    <property type="match status" value="1"/>
</dbReference>
<keyword evidence="6" id="KW-0378">Hydrolase</keyword>
<name>J5KE20_9GAMM</name>
<feature type="binding site" evidence="6">
    <location>
        <position position="77"/>
    </location>
    <ligand>
        <name>(6S)-5-formyl-5,6,7,8-tetrahydrofolate</name>
        <dbReference type="ChEBI" id="CHEBI:57457"/>
    </ligand>
</feature>
<dbReference type="InterPro" id="IPR027368">
    <property type="entry name" value="MnmE_dom2"/>
</dbReference>
<dbReference type="HAMAP" id="MF_00379">
    <property type="entry name" value="GTPase_MnmE"/>
    <property type="match status" value="1"/>
</dbReference>
<keyword evidence="6" id="KW-0963">Cytoplasm</keyword>
<dbReference type="EMBL" id="JH611183">
    <property type="protein sequence ID" value="EJP73113.1"/>
    <property type="molecule type" value="Genomic_DNA"/>
</dbReference>
<evidence type="ECO:0000259" key="10">
    <source>
        <dbReference type="Pfam" id="PF12631"/>
    </source>
</evidence>
<keyword evidence="4 6" id="KW-0630">Potassium</keyword>
<dbReference type="NCBIfam" id="TIGR00231">
    <property type="entry name" value="small_GTP"/>
    <property type="match status" value="1"/>
</dbReference>
<dbReference type="Pfam" id="PF01926">
    <property type="entry name" value="MMR_HSR1"/>
    <property type="match status" value="1"/>
</dbReference>
<dbReference type="CDD" id="cd14858">
    <property type="entry name" value="TrmE_N"/>
    <property type="match status" value="1"/>
</dbReference>
<dbReference type="InterPro" id="IPR027266">
    <property type="entry name" value="TrmE/GcvT-like"/>
</dbReference>
<feature type="binding site" evidence="6">
    <location>
        <begin position="240"/>
        <end position="246"/>
    </location>
    <ligand>
        <name>GTP</name>
        <dbReference type="ChEBI" id="CHEBI:37565"/>
    </ligand>
</feature>
<keyword evidence="2 6" id="KW-0819">tRNA processing</keyword>
<dbReference type="InterPro" id="IPR025867">
    <property type="entry name" value="MnmE_helical"/>
</dbReference>
<feature type="binding site" evidence="6">
    <location>
        <position position="116"/>
    </location>
    <ligand>
        <name>(6S)-5-formyl-5,6,7,8-tetrahydrofolate</name>
        <dbReference type="ChEBI" id="CHEBI:57457"/>
    </ligand>
</feature>
<feature type="binding site" evidence="6">
    <location>
        <position position="225"/>
    </location>
    <ligand>
        <name>Mg(2+)</name>
        <dbReference type="ChEBI" id="CHEBI:18420"/>
    </ligand>
</feature>
<dbReference type="InterPro" id="IPR027417">
    <property type="entry name" value="P-loop_NTPase"/>
</dbReference>
<dbReference type="InterPro" id="IPR031168">
    <property type="entry name" value="G_TrmE"/>
</dbReference>
<dbReference type="CDD" id="cd04164">
    <property type="entry name" value="trmE"/>
    <property type="match status" value="1"/>
</dbReference>
<feature type="binding site" evidence="6">
    <location>
        <position position="436"/>
    </location>
    <ligand>
        <name>(6S)-5-formyl-5,6,7,8-tetrahydrofolate</name>
        <dbReference type="ChEBI" id="CHEBI:57457"/>
    </ligand>
</feature>
<dbReference type="GO" id="GO:0002098">
    <property type="term" value="P:tRNA wobble uridine modification"/>
    <property type="evidence" value="ECO:0007669"/>
    <property type="project" value="TreeGrafter"/>
</dbReference>
<gene>
    <name evidence="6" type="primary">mnmE</name>
    <name evidence="6" type="synonym">trmE</name>
    <name evidence="11" type="ORF">NT02SARS_1379</name>
</gene>
<dbReference type="Pfam" id="PF12631">
    <property type="entry name" value="MnmE_helical"/>
    <property type="match status" value="1"/>
</dbReference>
<feature type="binding site" evidence="6">
    <location>
        <begin position="221"/>
        <end position="226"/>
    </location>
    <ligand>
        <name>GTP</name>
        <dbReference type="ChEBI" id="CHEBI:37565"/>
    </ligand>
</feature>
<comment type="similarity">
    <text evidence="1 6 7">Belongs to the TRAFAC class TrmE-Era-EngA-EngB-Septin-like GTPase superfamily. TrmE GTPase family.</text>
</comment>
<dbReference type="Gene3D" id="3.30.1360.120">
    <property type="entry name" value="Probable tRNA modification gtpase trme, domain 1"/>
    <property type="match status" value="1"/>
</dbReference>
<dbReference type="AlphaFoldDB" id="J5KE20"/>
<evidence type="ECO:0000256" key="3">
    <source>
        <dbReference type="ARBA" id="ARBA00022741"/>
    </source>
</evidence>
<keyword evidence="6" id="KW-0479">Metal-binding</keyword>
<comment type="function">
    <text evidence="6">Exhibits a very high intrinsic GTPase hydrolysis rate. Involved in the addition of a carboxymethylaminomethyl (cmnm) group at the wobble position (U34) of certain tRNAs, forming tRNA-cmnm(5)s(2)U34.</text>
</comment>
<comment type="subunit">
    <text evidence="6">Homodimer. Heterotetramer of two MnmE and two MnmG subunits.</text>
</comment>
<evidence type="ECO:0000313" key="12">
    <source>
        <dbReference type="Proteomes" id="UP000010116"/>
    </source>
</evidence>
<feature type="domain" description="GTP-binding protein TrmE N-terminal" evidence="9">
    <location>
        <begin position="4"/>
        <end position="116"/>
    </location>
</feature>
<feature type="domain" description="MnmE helical" evidence="10">
    <location>
        <begin position="119"/>
        <end position="433"/>
    </location>
</feature>
<keyword evidence="5 6" id="KW-0342">GTP-binding</keyword>
<dbReference type="Gene3D" id="1.20.120.430">
    <property type="entry name" value="tRNA modification GTPase MnmE domain 2"/>
    <property type="match status" value="1"/>
</dbReference>
<proteinExistence type="inferred from homology"/>
<sequence>MSVIYALATPPAKSAICVFRVSGESCLDLFKEFFSSPPKKERFFYLKNFYFDGRLVDRVGVVYFKGPKSYTGEDCVEIYAHGGLAVIKEIINAFKSVGFDEAGPGEFTKRAFLNDKLSLNEAESVLDLINASTKEEAYMSAAALSGKLSSELGAFSEEINNLRLRVEGEIDFNDEDEVFLDEKLKDSFACLVSNFESFVSKCHHKSNESISKKVVFIGPVNSGKSSLFNRLLGFERAIVSNKPGTTRDLIDSELFYNDLSFSLYDTAGLRDTSDFIEEEGIRKSKEEIKNADLVVGVFDKTSANESMFFTSLVGKKPYLKVFNKTDLGDDLVEGFDCYLSAKTGRGVGDLKKRISKHFEVNIKNNSIYMVKERHIDLFSVCLNHLKSGFDKFENEELFELVAEDLKISRESLNSILGRKSADDLLGDIFNNFCIGK</sequence>
<evidence type="ECO:0000256" key="7">
    <source>
        <dbReference type="RuleBase" id="RU003313"/>
    </source>
</evidence>
<evidence type="ECO:0000256" key="1">
    <source>
        <dbReference type="ARBA" id="ARBA00011043"/>
    </source>
</evidence>
<feature type="binding site" evidence="6">
    <location>
        <position position="246"/>
    </location>
    <ligand>
        <name>Mg(2+)</name>
        <dbReference type="ChEBI" id="CHEBI:18420"/>
    </ligand>
</feature>
<accession>J5KE20</accession>
<dbReference type="InterPro" id="IPR005225">
    <property type="entry name" value="Small_GTP-bd"/>
</dbReference>
<dbReference type="InterPro" id="IPR004520">
    <property type="entry name" value="GTPase_MnmE"/>
</dbReference>
<evidence type="ECO:0000256" key="4">
    <source>
        <dbReference type="ARBA" id="ARBA00022958"/>
    </source>
</evidence>
<dbReference type="Proteomes" id="UP000010116">
    <property type="component" value="Unassembled WGS sequence"/>
</dbReference>
<dbReference type="Gene3D" id="3.40.50.300">
    <property type="entry name" value="P-loop containing nucleotide triphosphate hydrolases"/>
    <property type="match status" value="1"/>
</dbReference>
<comment type="subcellular location">
    <subcellularLocation>
        <location evidence="6">Cytoplasm</location>
    </subcellularLocation>
</comment>
<dbReference type="GO" id="GO:0003924">
    <property type="term" value="F:GTPase activity"/>
    <property type="evidence" value="ECO:0007669"/>
    <property type="project" value="UniProtKB-UniRule"/>
</dbReference>
<evidence type="ECO:0000256" key="5">
    <source>
        <dbReference type="ARBA" id="ARBA00023134"/>
    </source>
</evidence>
<comment type="caution">
    <text evidence="6">Lacks conserved residue(s) required for the propagation of feature annotation.</text>
</comment>
<dbReference type="GO" id="GO:0046872">
    <property type="term" value="F:metal ion binding"/>
    <property type="evidence" value="ECO:0007669"/>
    <property type="project" value="UniProtKB-KW"/>
</dbReference>
<dbReference type="InterPro" id="IPR006073">
    <property type="entry name" value="GTP-bd"/>
</dbReference>
<dbReference type="Pfam" id="PF10396">
    <property type="entry name" value="TrmE_N"/>
    <property type="match status" value="1"/>
</dbReference>
<protein>
    <recommendedName>
        <fullName evidence="6">tRNA modification GTPase MnmE</fullName>
        <ecNumber evidence="6">3.6.-.-</ecNumber>
    </recommendedName>
</protein>
<evidence type="ECO:0000256" key="2">
    <source>
        <dbReference type="ARBA" id="ARBA00022694"/>
    </source>
</evidence>
<evidence type="ECO:0000256" key="6">
    <source>
        <dbReference type="HAMAP-Rule" id="MF_00379"/>
    </source>
</evidence>
<reference evidence="11 12" key="1">
    <citation type="journal article" date="2012" name="ISME J.">
        <title>Genomic insights to SAR86, an abundant and uncultivated marine bacterial lineage.</title>
        <authorList>
            <person name="Dupont C.L."/>
            <person name="Rusch D.B."/>
            <person name="Yooseph S."/>
            <person name="Lombardo M.J."/>
            <person name="Richter R.A."/>
            <person name="Valas R."/>
            <person name="Novotny M."/>
            <person name="Yee-Greenbaum J."/>
            <person name="Selengut J.D."/>
            <person name="Haft D.H."/>
            <person name="Halpern A.L."/>
            <person name="Lasken R.S."/>
            <person name="Nealson K."/>
            <person name="Friedman R."/>
            <person name="Venter J.C."/>
        </authorList>
    </citation>
    <scope>NUCLEOTIDE SEQUENCE [LARGE SCALE GENOMIC DNA]</scope>
</reference>
<dbReference type="GO" id="GO:0005525">
    <property type="term" value="F:GTP binding"/>
    <property type="evidence" value="ECO:0007669"/>
    <property type="project" value="UniProtKB-UniRule"/>
</dbReference>
<dbReference type="InterPro" id="IPR018948">
    <property type="entry name" value="GTP-bd_TrmE_N"/>
</dbReference>
<dbReference type="GO" id="GO:0005829">
    <property type="term" value="C:cytosol"/>
    <property type="evidence" value="ECO:0007669"/>
    <property type="project" value="TreeGrafter"/>
</dbReference>
<dbReference type="EC" id="3.6.-.-" evidence="6"/>
<evidence type="ECO:0000259" key="9">
    <source>
        <dbReference type="Pfam" id="PF10396"/>
    </source>
</evidence>
<dbReference type="NCBIfam" id="TIGR00450">
    <property type="entry name" value="mnmE_trmE_thdF"/>
    <property type="match status" value="1"/>
</dbReference>
<organism evidence="11 12">
    <name type="scientific">SAR86 cluster bacterium SAR86B</name>
    <dbReference type="NCBI Taxonomy" id="1123867"/>
    <lineage>
        <taxon>Bacteria</taxon>
        <taxon>Pseudomonadati</taxon>
        <taxon>Pseudomonadota</taxon>
        <taxon>Gammaproteobacteria</taxon>
        <taxon>SAR86 cluster</taxon>
    </lineage>
</organism>
<dbReference type="GO" id="GO:0030488">
    <property type="term" value="P:tRNA methylation"/>
    <property type="evidence" value="ECO:0007669"/>
    <property type="project" value="TreeGrafter"/>
</dbReference>
<dbReference type="SUPFAM" id="SSF103025">
    <property type="entry name" value="Folate-binding domain"/>
    <property type="match status" value="1"/>
</dbReference>
<keyword evidence="6" id="KW-0460">Magnesium</keyword>
<keyword evidence="3 6" id="KW-0547">Nucleotide-binding</keyword>